<evidence type="ECO:0000313" key="1">
    <source>
        <dbReference type="EMBL" id="CAA2980593.1"/>
    </source>
</evidence>
<reference evidence="1 2" key="1">
    <citation type="submission" date="2019-12" db="EMBL/GenBank/DDBJ databases">
        <authorList>
            <person name="Alioto T."/>
            <person name="Alioto T."/>
            <person name="Gomez Garrido J."/>
        </authorList>
    </citation>
    <scope>NUCLEOTIDE SEQUENCE [LARGE SCALE GENOMIC DNA]</scope>
</reference>
<comment type="caution">
    <text evidence="1">The sequence shown here is derived from an EMBL/GenBank/DDBJ whole genome shotgun (WGS) entry which is preliminary data.</text>
</comment>
<dbReference type="EMBL" id="CACTIH010003650">
    <property type="protein sequence ID" value="CAA2980593.1"/>
    <property type="molecule type" value="Genomic_DNA"/>
</dbReference>
<protein>
    <submittedName>
        <fullName evidence="1">Uncharacterized protein</fullName>
    </submittedName>
</protein>
<gene>
    <name evidence="1" type="ORF">OLEA9_A008529</name>
</gene>
<accession>A0A8S0RN22</accession>
<organism evidence="1 2">
    <name type="scientific">Olea europaea subsp. europaea</name>
    <dbReference type="NCBI Taxonomy" id="158383"/>
    <lineage>
        <taxon>Eukaryota</taxon>
        <taxon>Viridiplantae</taxon>
        <taxon>Streptophyta</taxon>
        <taxon>Embryophyta</taxon>
        <taxon>Tracheophyta</taxon>
        <taxon>Spermatophyta</taxon>
        <taxon>Magnoliopsida</taxon>
        <taxon>eudicotyledons</taxon>
        <taxon>Gunneridae</taxon>
        <taxon>Pentapetalae</taxon>
        <taxon>asterids</taxon>
        <taxon>lamiids</taxon>
        <taxon>Lamiales</taxon>
        <taxon>Oleaceae</taxon>
        <taxon>Oleeae</taxon>
        <taxon>Olea</taxon>
    </lineage>
</organism>
<dbReference type="Proteomes" id="UP000594638">
    <property type="component" value="Unassembled WGS sequence"/>
</dbReference>
<proteinExistence type="predicted"/>
<dbReference type="Gramene" id="OE9A008529T1">
    <property type="protein sequence ID" value="OE9A008529C1"/>
    <property type="gene ID" value="OE9A008529"/>
</dbReference>
<name>A0A8S0RN22_OLEEU</name>
<evidence type="ECO:0000313" key="2">
    <source>
        <dbReference type="Proteomes" id="UP000594638"/>
    </source>
</evidence>
<keyword evidence="2" id="KW-1185">Reference proteome</keyword>
<dbReference type="AlphaFoldDB" id="A0A8S0RN22"/>
<sequence>MPGKSRLSPIRTTEGIPSVRVATKAIGISRPTAGQSAPQACSPSPHVATGIGSLTSPFTRRSIPVVPKDSQIKHVVVVS</sequence>